<evidence type="ECO:0000256" key="2">
    <source>
        <dbReference type="ARBA" id="ARBA00022692"/>
    </source>
</evidence>
<dbReference type="AlphaFoldDB" id="A0A7S1PHT9"/>
<evidence type="ECO:0000256" key="6">
    <source>
        <dbReference type="SAM" id="Phobius"/>
    </source>
</evidence>
<dbReference type="GO" id="GO:0005744">
    <property type="term" value="C:TIM23 mitochondrial import inner membrane translocase complex"/>
    <property type="evidence" value="ECO:0007669"/>
    <property type="project" value="TreeGrafter"/>
</dbReference>
<keyword evidence="2 6" id="KW-0812">Transmembrane</keyword>
<sequence>MDKITANISHQQHAPQKSSFQDTLEDPLGLSLPEPEYLESEQNSRLFEVTMYKTGVSYAAMAGVGAVSGIIHGIYVGDKSSVKLLTNSVLNNMGTKSIGWANQAGIAVILYQTVDIFWNRMAETEASPVSGVGSGTIAGTLYTVRGGPRRMMIGAALGSLMGLAYSVYTRRLDYSGSLSSTFRSTMDYFDQSPQTVEAQDEL</sequence>
<dbReference type="EMBL" id="HBGD01007595">
    <property type="protein sequence ID" value="CAD9083083.1"/>
    <property type="molecule type" value="Transcribed_RNA"/>
</dbReference>
<protein>
    <submittedName>
        <fullName evidence="7">Uncharacterized protein</fullName>
    </submittedName>
</protein>
<feature type="transmembrane region" description="Helical" evidence="6">
    <location>
        <begin position="55"/>
        <end position="75"/>
    </location>
</feature>
<comment type="subcellular location">
    <subcellularLocation>
        <location evidence="1">Membrane</location>
        <topology evidence="1">Multi-pass membrane protein</topology>
    </subcellularLocation>
</comment>
<name>A0A7S1PHT9_9EUKA</name>
<proteinExistence type="predicted"/>
<evidence type="ECO:0000313" key="7">
    <source>
        <dbReference type="EMBL" id="CAD9083083.1"/>
    </source>
</evidence>
<reference evidence="7" key="1">
    <citation type="submission" date="2021-01" db="EMBL/GenBank/DDBJ databases">
        <authorList>
            <person name="Corre E."/>
            <person name="Pelletier E."/>
            <person name="Niang G."/>
            <person name="Scheremetjew M."/>
            <person name="Finn R."/>
            <person name="Kale V."/>
            <person name="Holt S."/>
            <person name="Cochrane G."/>
            <person name="Meng A."/>
            <person name="Brown T."/>
            <person name="Cohen L."/>
        </authorList>
    </citation>
    <scope>NUCLEOTIDE SEQUENCE</scope>
    <source>
        <strain evidence="7">WS</strain>
    </source>
</reference>
<feature type="compositionally biased region" description="Polar residues" evidence="5">
    <location>
        <begin position="1"/>
        <end position="22"/>
    </location>
</feature>
<keyword evidence="4 6" id="KW-0472">Membrane</keyword>
<feature type="transmembrane region" description="Helical" evidence="6">
    <location>
        <begin position="151"/>
        <end position="168"/>
    </location>
</feature>
<organism evidence="7">
    <name type="scientific">Percolomonas cosmopolitus</name>
    <dbReference type="NCBI Taxonomy" id="63605"/>
    <lineage>
        <taxon>Eukaryota</taxon>
        <taxon>Discoba</taxon>
        <taxon>Heterolobosea</taxon>
        <taxon>Tetramitia</taxon>
        <taxon>Eutetramitia</taxon>
        <taxon>Percolomonadidae</taxon>
        <taxon>Percolomonas</taxon>
    </lineage>
</organism>
<evidence type="ECO:0000256" key="4">
    <source>
        <dbReference type="ARBA" id="ARBA00023136"/>
    </source>
</evidence>
<evidence type="ECO:0000256" key="3">
    <source>
        <dbReference type="ARBA" id="ARBA00022989"/>
    </source>
</evidence>
<accession>A0A7S1PHT9</accession>
<dbReference type="PANTHER" id="PTHR15371">
    <property type="entry name" value="TIM23"/>
    <property type="match status" value="1"/>
</dbReference>
<dbReference type="InterPro" id="IPR045238">
    <property type="entry name" value="Tim23-like"/>
</dbReference>
<dbReference type="PANTHER" id="PTHR15371:SF0">
    <property type="entry name" value="SD19278P"/>
    <property type="match status" value="1"/>
</dbReference>
<dbReference type="GO" id="GO:0008320">
    <property type="term" value="F:protein transmembrane transporter activity"/>
    <property type="evidence" value="ECO:0007669"/>
    <property type="project" value="TreeGrafter"/>
</dbReference>
<evidence type="ECO:0000256" key="1">
    <source>
        <dbReference type="ARBA" id="ARBA00004141"/>
    </source>
</evidence>
<feature type="region of interest" description="Disordered" evidence="5">
    <location>
        <begin position="1"/>
        <end position="25"/>
    </location>
</feature>
<evidence type="ECO:0000256" key="5">
    <source>
        <dbReference type="SAM" id="MobiDB-lite"/>
    </source>
</evidence>
<dbReference type="Pfam" id="PF02466">
    <property type="entry name" value="Tim17"/>
    <property type="match status" value="1"/>
</dbReference>
<gene>
    <name evidence="7" type="ORF">PCOS0759_LOCUS6325</name>
</gene>
<keyword evidence="3 6" id="KW-1133">Transmembrane helix</keyword>
<dbReference type="GO" id="GO:0030150">
    <property type="term" value="P:protein import into mitochondrial matrix"/>
    <property type="evidence" value="ECO:0007669"/>
    <property type="project" value="TreeGrafter"/>
</dbReference>